<feature type="transmembrane region" description="Helical" evidence="2">
    <location>
        <begin position="229"/>
        <end position="256"/>
    </location>
</feature>
<comment type="caution">
    <text evidence="3">The sequence shown here is derived from an EMBL/GenBank/DDBJ whole genome shotgun (WGS) entry which is preliminary data.</text>
</comment>
<reference evidence="3" key="1">
    <citation type="submission" date="2023-06" db="EMBL/GenBank/DDBJ databases">
        <title>Genome-scale phylogeny and comparative genomics of the fungal order Sordariales.</title>
        <authorList>
            <consortium name="Lawrence Berkeley National Laboratory"/>
            <person name="Hensen N."/>
            <person name="Bonometti L."/>
            <person name="Westerberg I."/>
            <person name="Brannstrom I.O."/>
            <person name="Guillou S."/>
            <person name="Cros-Aarteil S."/>
            <person name="Calhoun S."/>
            <person name="Haridas S."/>
            <person name="Kuo A."/>
            <person name="Mondo S."/>
            <person name="Pangilinan J."/>
            <person name="Riley R."/>
            <person name="LaButti K."/>
            <person name="Andreopoulos B."/>
            <person name="Lipzen A."/>
            <person name="Chen C."/>
            <person name="Yanf M."/>
            <person name="Daum C."/>
            <person name="Ng V."/>
            <person name="Clum A."/>
            <person name="Steindorff A."/>
            <person name="Ohm R."/>
            <person name="Martin F."/>
            <person name="Silar P."/>
            <person name="Natvig D."/>
            <person name="Lalanne C."/>
            <person name="Gautier V."/>
            <person name="Ament-velasquez S.L."/>
            <person name="Kruys A."/>
            <person name="Hutchinson M.I."/>
            <person name="Powell A.J."/>
            <person name="Barry K."/>
            <person name="Miller A.N."/>
            <person name="Grigoriev I.V."/>
            <person name="Debuchy R."/>
            <person name="Gladieux P."/>
            <person name="Thoren M.H."/>
            <person name="Johannesson H."/>
        </authorList>
    </citation>
    <scope>NUCLEOTIDE SEQUENCE</scope>
    <source>
        <strain evidence="3">SMH2392-1A</strain>
    </source>
</reference>
<dbReference type="RefSeq" id="XP_060297793.1">
    <property type="nucleotide sequence ID" value="XM_060437544.1"/>
</dbReference>
<proteinExistence type="predicted"/>
<feature type="compositionally biased region" description="Basic and acidic residues" evidence="1">
    <location>
        <begin position="268"/>
        <end position="293"/>
    </location>
</feature>
<name>A0AA40ATS9_9PEZI</name>
<evidence type="ECO:0000313" key="4">
    <source>
        <dbReference type="Proteomes" id="UP001172101"/>
    </source>
</evidence>
<accession>A0AA40ATS9</accession>
<dbReference type="EMBL" id="JAUIRO010000003">
    <property type="protein sequence ID" value="KAK0721869.1"/>
    <property type="molecule type" value="Genomic_DNA"/>
</dbReference>
<protein>
    <submittedName>
        <fullName evidence="3">Uncharacterized protein</fullName>
    </submittedName>
</protein>
<keyword evidence="4" id="KW-1185">Reference proteome</keyword>
<dbReference type="AlphaFoldDB" id="A0AA40ATS9"/>
<evidence type="ECO:0000313" key="3">
    <source>
        <dbReference type="EMBL" id="KAK0721869.1"/>
    </source>
</evidence>
<keyword evidence="2" id="KW-0472">Membrane</keyword>
<evidence type="ECO:0000256" key="1">
    <source>
        <dbReference type="SAM" id="MobiDB-lite"/>
    </source>
</evidence>
<gene>
    <name evidence="3" type="ORF">B0T26DRAFT_643555</name>
</gene>
<feature type="compositionally biased region" description="Low complexity" evidence="1">
    <location>
        <begin position="294"/>
        <end position="307"/>
    </location>
</feature>
<evidence type="ECO:0000256" key="2">
    <source>
        <dbReference type="SAM" id="Phobius"/>
    </source>
</evidence>
<feature type="region of interest" description="Disordered" evidence="1">
    <location>
        <begin position="267"/>
        <end position="346"/>
    </location>
</feature>
<organism evidence="3 4">
    <name type="scientific">Lasiosphaeria miniovina</name>
    <dbReference type="NCBI Taxonomy" id="1954250"/>
    <lineage>
        <taxon>Eukaryota</taxon>
        <taxon>Fungi</taxon>
        <taxon>Dikarya</taxon>
        <taxon>Ascomycota</taxon>
        <taxon>Pezizomycotina</taxon>
        <taxon>Sordariomycetes</taxon>
        <taxon>Sordariomycetidae</taxon>
        <taxon>Sordariales</taxon>
        <taxon>Lasiosphaeriaceae</taxon>
        <taxon>Lasiosphaeria</taxon>
    </lineage>
</organism>
<dbReference type="Proteomes" id="UP001172101">
    <property type="component" value="Unassembled WGS sequence"/>
</dbReference>
<dbReference type="GeneID" id="85320814"/>
<sequence length="346" mass="35513">MAVVAGQDRVNLGPLTQVFTPPFDCAPLFPACTTCNFGWKGQECGPDGVRDATSCWPPTSQGIPAPTGALFGWGFYSPGVHCPAGYTSACTATAGPKTTSQGWPVQFVMEKGETAIGCCSSNYACANINGQTCVRVVQSTSVRTVYCDGVTTTNLGSMTLPNEYASMLTLYAPMIQINFQSSDISGTTSGASSRGTATSDLAAATAPPAAGAANNVNGTTISSTPSNGLSAGAIAGIGVGLAALILAIGLATLLLWRKRRRQAAAAAGDKDADSGIHHLHEIDSGGPHYDVKPSSESSPVSLSEAPGSEPPPAAHKGYPYYPDQQRRPGPVFEAPGPEEGVRELEA</sequence>
<keyword evidence="2" id="KW-0812">Transmembrane</keyword>
<keyword evidence="2" id="KW-1133">Transmembrane helix</keyword>